<proteinExistence type="predicted"/>
<dbReference type="OrthoDB" id="2143914at2759"/>
<feature type="region of interest" description="Disordered" evidence="1">
    <location>
        <begin position="109"/>
        <end position="139"/>
    </location>
</feature>
<dbReference type="AlphaFoldDB" id="A0A8K0I343"/>
<dbReference type="Proteomes" id="UP000797356">
    <property type="component" value="Chromosome 3"/>
</dbReference>
<evidence type="ECO:0000313" key="3">
    <source>
        <dbReference type="Proteomes" id="UP000797356"/>
    </source>
</evidence>
<comment type="caution">
    <text evidence="2">The sequence shown here is derived from an EMBL/GenBank/DDBJ whole genome shotgun (WGS) entry which is preliminary data.</text>
</comment>
<name>A0A8K0I343_COCNU</name>
<dbReference type="EMBL" id="CM017874">
    <property type="protein sequence ID" value="KAG1334584.1"/>
    <property type="molecule type" value="Genomic_DNA"/>
</dbReference>
<protein>
    <submittedName>
        <fullName evidence="2">Putative Transcription factor MYB93</fullName>
    </submittedName>
</protein>
<evidence type="ECO:0000313" key="2">
    <source>
        <dbReference type="EMBL" id="KAG1334584.1"/>
    </source>
</evidence>
<organism evidence="2 3">
    <name type="scientific">Cocos nucifera</name>
    <name type="common">Coconut palm</name>
    <dbReference type="NCBI Taxonomy" id="13894"/>
    <lineage>
        <taxon>Eukaryota</taxon>
        <taxon>Viridiplantae</taxon>
        <taxon>Streptophyta</taxon>
        <taxon>Embryophyta</taxon>
        <taxon>Tracheophyta</taxon>
        <taxon>Spermatophyta</taxon>
        <taxon>Magnoliopsida</taxon>
        <taxon>Liliopsida</taxon>
        <taxon>Arecaceae</taxon>
        <taxon>Arecoideae</taxon>
        <taxon>Cocoseae</taxon>
        <taxon>Attaleinae</taxon>
        <taxon>Cocos</taxon>
    </lineage>
</organism>
<reference evidence="2" key="1">
    <citation type="journal article" date="2017" name="Gigascience">
        <title>The genome draft of coconut (Cocos nucifera).</title>
        <authorList>
            <person name="Xiao Y."/>
            <person name="Xu P."/>
            <person name="Fan H."/>
            <person name="Baudouin L."/>
            <person name="Xia W."/>
            <person name="Bocs S."/>
            <person name="Xu J."/>
            <person name="Li Q."/>
            <person name="Guo A."/>
            <person name="Zhou L."/>
            <person name="Li J."/>
            <person name="Wu Y."/>
            <person name="Ma Z."/>
            <person name="Armero A."/>
            <person name="Issali A.E."/>
            <person name="Liu N."/>
            <person name="Peng M."/>
            <person name="Yang Y."/>
        </authorList>
    </citation>
    <scope>NUCLEOTIDE SEQUENCE</scope>
    <source>
        <tissue evidence="2">Spear leaf of Hainan Tall coconut</tissue>
    </source>
</reference>
<reference evidence="2" key="2">
    <citation type="submission" date="2019-07" db="EMBL/GenBank/DDBJ databases">
        <authorList>
            <person name="Yang Y."/>
            <person name="Bocs S."/>
            <person name="Baudouin L."/>
        </authorList>
    </citation>
    <scope>NUCLEOTIDE SEQUENCE</scope>
    <source>
        <tissue evidence="2">Spear leaf of Hainan Tall coconut</tissue>
    </source>
</reference>
<sequence length="182" mass="19334">MALASLGALMDYRSFDDQLRAEAVQLANLQCLQHLLQSPAAIDGSAIGNNLGSITSEMDFSTNLPNQPLTTMSANLSQTPFTVVVNAQTQLHHLSEILCSLEQPLGNDAKESSTSIDFRQRESKSLATPMVSPPPPPALPPLADASMGSGDACSSYSYGGSSVTASFWPEVLFDEPLLTEFA</sequence>
<accession>A0A8K0I343</accession>
<keyword evidence="3" id="KW-1185">Reference proteome</keyword>
<gene>
    <name evidence="2" type="ORF">COCNU_03G007030</name>
</gene>
<evidence type="ECO:0000256" key="1">
    <source>
        <dbReference type="SAM" id="MobiDB-lite"/>
    </source>
</evidence>